<sequence>MKLKHTLKTLAAALLIATAPPTFAAPASQSAPAQKKVISAFATPDDAAMALAAAVRAQDAKALLAVVGPDSGSWLFSGDSVADRADWQKFLAAYDEKHGISKQADGHAELVVGDDDWSFPAPLVHREDGWVFDAAAGREEITSRRIGRNELDTIQTLLAIVDAQRDYAADDLDGNGFNDYARRFVSTKGKRDGLFWPVQEGQPESPLGPLIAEATDEGYAVKQSKAKRYEPKPFHGYLYRMLTAEGENSPDGAYNYLVADKMIGGFAVVAYPAKYGVSGVMTFLVNHNGVVYQKDLGDDSAPAASTMSRFNPDSSWTAVP</sequence>
<comment type="caution">
    <text evidence="2">The sequence shown here is derived from an EMBL/GenBank/DDBJ whole genome shotgun (WGS) entry which is preliminary data.</text>
</comment>
<feature type="chain" id="PRO_5016571368" evidence="1">
    <location>
        <begin position="25"/>
        <end position="320"/>
    </location>
</feature>
<protein>
    <submittedName>
        <fullName evidence="2">DUF2950 domain-containing protein</fullName>
    </submittedName>
</protein>
<name>A0A369XTR4_9PROT</name>
<organism evidence="2 3">
    <name type="scientific">Candidatus Accumulibacter meliphilus</name>
    <dbReference type="NCBI Taxonomy" id="2211374"/>
    <lineage>
        <taxon>Bacteria</taxon>
        <taxon>Pseudomonadati</taxon>
        <taxon>Pseudomonadota</taxon>
        <taxon>Betaproteobacteria</taxon>
        <taxon>Candidatus Accumulibacter</taxon>
    </lineage>
</organism>
<evidence type="ECO:0000256" key="1">
    <source>
        <dbReference type="SAM" id="SignalP"/>
    </source>
</evidence>
<dbReference type="AlphaFoldDB" id="A0A369XTR4"/>
<reference evidence="2 3" key="1">
    <citation type="submission" date="2018-05" db="EMBL/GenBank/DDBJ databases">
        <title>Integrated omic analyses show evidence that a Ca. Accumulibacter phosphatis strain performs denitrification under micro-aerobic conditions.</title>
        <authorList>
            <person name="Camejo P.Y."/>
            <person name="Katherine M.D."/>
            <person name="Daniel N.R."/>
        </authorList>
    </citation>
    <scope>NUCLEOTIDE SEQUENCE [LARGE SCALE GENOMIC DNA]</scope>
    <source>
        <strain evidence="2">UW-LDO-IC</strain>
    </source>
</reference>
<evidence type="ECO:0000313" key="2">
    <source>
        <dbReference type="EMBL" id="RDE51789.1"/>
    </source>
</evidence>
<proteinExistence type="predicted"/>
<dbReference type="EMBL" id="QPGA01000004">
    <property type="protein sequence ID" value="RDE51789.1"/>
    <property type="molecule type" value="Genomic_DNA"/>
</dbReference>
<dbReference type="Proteomes" id="UP000253831">
    <property type="component" value="Unassembled WGS sequence"/>
</dbReference>
<feature type="signal peptide" evidence="1">
    <location>
        <begin position="1"/>
        <end position="24"/>
    </location>
</feature>
<keyword evidence="1" id="KW-0732">Signal</keyword>
<dbReference type="Pfam" id="PF11453">
    <property type="entry name" value="DUF2950"/>
    <property type="match status" value="1"/>
</dbReference>
<accession>A0A369XTR4</accession>
<evidence type="ECO:0000313" key="3">
    <source>
        <dbReference type="Proteomes" id="UP000253831"/>
    </source>
</evidence>
<gene>
    <name evidence="2" type="ORF">DVS81_03970</name>
</gene>
<dbReference type="InterPro" id="IPR021556">
    <property type="entry name" value="DUF2950"/>
</dbReference>